<dbReference type="GO" id="GO:0003919">
    <property type="term" value="F:FMN adenylyltransferase activity"/>
    <property type="evidence" value="ECO:0007669"/>
    <property type="project" value="UniProtKB-EC"/>
</dbReference>
<dbReference type="SUPFAM" id="SSF82114">
    <property type="entry name" value="Riboflavin kinase-like"/>
    <property type="match status" value="1"/>
</dbReference>
<evidence type="ECO:0000313" key="18">
    <source>
        <dbReference type="Proteomes" id="UP001598138"/>
    </source>
</evidence>
<organism evidence="17 18">
    <name type="scientific">Aquirufa avitistagni</name>
    <dbReference type="NCBI Taxonomy" id="3104728"/>
    <lineage>
        <taxon>Bacteria</taxon>
        <taxon>Pseudomonadati</taxon>
        <taxon>Bacteroidota</taxon>
        <taxon>Cytophagia</taxon>
        <taxon>Cytophagales</taxon>
        <taxon>Flectobacillaceae</taxon>
        <taxon>Aquirufa</taxon>
    </lineage>
</organism>
<dbReference type="Pfam" id="PF06574">
    <property type="entry name" value="FAD_syn"/>
    <property type="match status" value="1"/>
</dbReference>
<accession>A0ABW6DA34</accession>
<dbReference type="NCBIfam" id="TIGR00125">
    <property type="entry name" value="cyt_tran_rel"/>
    <property type="match status" value="1"/>
</dbReference>
<comment type="pathway">
    <text evidence="2 15">Cofactor biosynthesis; FAD biosynthesis; FAD from FMN: step 1/1.</text>
</comment>
<dbReference type="Gene3D" id="3.40.50.620">
    <property type="entry name" value="HUPs"/>
    <property type="match status" value="1"/>
</dbReference>
<dbReference type="InterPro" id="IPR015865">
    <property type="entry name" value="Riboflavin_kinase_bac/euk"/>
</dbReference>
<keyword evidence="4 15" id="KW-0285">Flavoprotein</keyword>
<dbReference type="NCBIfam" id="TIGR00083">
    <property type="entry name" value="ribF"/>
    <property type="match status" value="1"/>
</dbReference>
<evidence type="ECO:0000313" key="17">
    <source>
        <dbReference type="EMBL" id="MFD3393770.1"/>
    </source>
</evidence>
<dbReference type="InterPro" id="IPR004821">
    <property type="entry name" value="Cyt_trans-like"/>
</dbReference>
<dbReference type="PANTHER" id="PTHR22749:SF6">
    <property type="entry name" value="RIBOFLAVIN KINASE"/>
    <property type="match status" value="1"/>
</dbReference>
<dbReference type="EC" id="2.7.1.26" evidence="15"/>
<name>A0ABW6DA34_9BACT</name>
<evidence type="ECO:0000256" key="12">
    <source>
        <dbReference type="ARBA" id="ARBA00023268"/>
    </source>
</evidence>
<evidence type="ECO:0000256" key="3">
    <source>
        <dbReference type="ARBA" id="ARBA00005201"/>
    </source>
</evidence>
<comment type="catalytic activity">
    <reaction evidence="13 15">
        <text>riboflavin + ATP = FMN + ADP + H(+)</text>
        <dbReference type="Rhea" id="RHEA:14357"/>
        <dbReference type="ChEBI" id="CHEBI:15378"/>
        <dbReference type="ChEBI" id="CHEBI:30616"/>
        <dbReference type="ChEBI" id="CHEBI:57986"/>
        <dbReference type="ChEBI" id="CHEBI:58210"/>
        <dbReference type="ChEBI" id="CHEBI:456216"/>
        <dbReference type="EC" id="2.7.1.26"/>
    </reaction>
</comment>
<evidence type="ECO:0000256" key="11">
    <source>
        <dbReference type="ARBA" id="ARBA00022840"/>
    </source>
</evidence>
<feature type="domain" description="Riboflavin kinase" evidence="16">
    <location>
        <begin position="184"/>
        <end position="314"/>
    </location>
</feature>
<dbReference type="Gene3D" id="2.40.30.30">
    <property type="entry name" value="Riboflavin kinase-like"/>
    <property type="match status" value="1"/>
</dbReference>
<dbReference type="Pfam" id="PF01687">
    <property type="entry name" value="Flavokinase"/>
    <property type="match status" value="1"/>
</dbReference>
<dbReference type="InterPro" id="IPR015864">
    <property type="entry name" value="FAD_synthase"/>
</dbReference>
<comment type="pathway">
    <text evidence="3 15">Cofactor biosynthesis; FMN biosynthesis; FMN from riboflavin (ATP route): step 1/1.</text>
</comment>
<protein>
    <recommendedName>
        <fullName evidence="15">Riboflavin biosynthesis protein</fullName>
    </recommendedName>
    <domain>
        <recommendedName>
            <fullName evidence="15">Riboflavin kinase</fullName>
            <ecNumber evidence="15">2.7.1.26</ecNumber>
        </recommendedName>
        <alternativeName>
            <fullName evidence="15">Flavokinase</fullName>
        </alternativeName>
    </domain>
    <domain>
        <recommendedName>
            <fullName evidence="15">FMN adenylyltransferase</fullName>
            <ecNumber evidence="15">2.7.7.2</ecNumber>
        </recommendedName>
        <alternativeName>
            <fullName evidence="15">FAD pyrophosphorylase</fullName>
        </alternativeName>
        <alternativeName>
            <fullName evidence="15">FAD synthase</fullName>
        </alternativeName>
    </domain>
</protein>
<evidence type="ECO:0000256" key="1">
    <source>
        <dbReference type="ARBA" id="ARBA00002121"/>
    </source>
</evidence>
<comment type="function">
    <text evidence="1">Catalyzes the phosphorylation of riboflavin to FMN followed by the adenylation of FMN to FAD.</text>
</comment>
<evidence type="ECO:0000256" key="2">
    <source>
        <dbReference type="ARBA" id="ARBA00004726"/>
    </source>
</evidence>
<dbReference type="EMBL" id="JBBKXZ010000001">
    <property type="protein sequence ID" value="MFD3393770.1"/>
    <property type="molecule type" value="Genomic_DNA"/>
</dbReference>
<keyword evidence="9 15" id="KW-0418">Kinase</keyword>
<evidence type="ECO:0000256" key="13">
    <source>
        <dbReference type="ARBA" id="ARBA00047880"/>
    </source>
</evidence>
<dbReference type="PIRSF" id="PIRSF004491">
    <property type="entry name" value="FAD_Synth"/>
    <property type="match status" value="1"/>
</dbReference>
<sequence>MKKYFSLEDFEIDENINGSVVTIGMFDGVHLGHQKVIETCCHIANNHNQQSVLITFSNHPSDYFYPNNPNRALLSIEDKINQIEKTKLDILIILPFDKQMADLSAREFVKSILLDKLNCKSLVFGYDNHFGKNREGSPKFIDTEFKNSINSIIVNEKLIEDDVVSSSRVKFLLQEGNVKLANEYLGYRYTINSTIVHGNALGRTIGFPTANYDTTKINKVIPANGVYLTYSTLEISGRMISKIGLTNIGIRPTVSNSFSVSIETYLLDFDLDIYDCTIITEFIQRIRSEQKFESITDLKNQIQIDKAYALNYLTQIHITT</sequence>
<evidence type="ECO:0000256" key="15">
    <source>
        <dbReference type="PIRNR" id="PIRNR004491"/>
    </source>
</evidence>
<keyword evidence="7 15" id="KW-0548">Nucleotidyltransferase</keyword>
<keyword evidence="6 15" id="KW-0808">Transferase</keyword>
<dbReference type="PANTHER" id="PTHR22749">
    <property type="entry name" value="RIBOFLAVIN KINASE/FMN ADENYLYLTRANSFERASE"/>
    <property type="match status" value="1"/>
</dbReference>
<evidence type="ECO:0000256" key="8">
    <source>
        <dbReference type="ARBA" id="ARBA00022741"/>
    </source>
</evidence>
<evidence type="ECO:0000256" key="10">
    <source>
        <dbReference type="ARBA" id="ARBA00022827"/>
    </source>
</evidence>
<evidence type="ECO:0000256" key="5">
    <source>
        <dbReference type="ARBA" id="ARBA00022643"/>
    </source>
</evidence>
<dbReference type="CDD" id="cd02064">
    <property type="entry name" value="FAD_synthetase_N"/>
    <property type="match status" value="1"/>
</dbReference>
<evidence type="ECO:0000256" key="7">
    <source>
        <dbReference type="ARBA" id="ARBA00022695"/>
    </source>
</evidence>
<keyword evidence="12" id="KW-0511">Multifunctional enzyme</keyword>
<dbReference type="InterPro" id="IPR002606">
    <property type="entry name" value="Riboflavin_kinase_bac"/>
</dbReference>
<evidence type="ECO:0000256" key="4">
    <source>
        <dbReference type="ARBA" id="ARBA00022630"/>
    </source>
</evidence>
<evidence type="ECO:0000256" key="14">
    <source>
        <dbReference type="ARBA" id="ARBA00049494"/>
    </source>
</evidence>
<dbReference type="Proteomes" id="UP001598138">
    <property type="component" value="Unassembled WGS sequence"/>
</dbReference>
<dbReference type="InterPro" id="IPR023465">
    <property type="entry name" value="Riboflavin_kinase_dom_sf"/>
</dbReference>
<proteinExistence type="inferred from homology"/>
<comment type="catalytic activity">
    <reaction evidence="14 15">
        <text>FMN + ATP + H(+) = FAD + diphosphate</text>
        <dbReference type="Rhea" id="RHEA:17237"/>
        <dbReference type="ChEBI" id="CHEBI:15378"/>
        <dbReference type="ChEBI" id="CHEBI:30616"/>
        <dbReference type="ChEBI" id="CHEBI:33019"/>
        <dbReference type="ChEBI" id="CHEBI:57692"/>
        <dbReference type="ChEBI" id="CHEBI:58210"/>
        <dbReference type="EC" id="2.7.7.2"/>
    </reaction>
</comment>
<dbReference type="SUPFAM" id="SSF52374">
    <property type="entry name" value="Nucleotidylyl transferase"/>
    <property type="match status" value="1"/>
</dbReference>
<keyword evidence="5 15" id="KW-0288">FMN</keyword>
<keyword evidence="11 15" id="KW-0067">ATP-binding</keyword>
<dbReference type="NCBIfam" id="NF004162">
    <property type="entry name" value="PRK05627.1-5"/>
    <property type="match status" value="1"/>
</dbReference>
<dbReference type="InterPro" id="IPR014729">
    <property type="entry name" value="Rossmann-like_a/b/a_fold"/>
</dbReference>
<gene>
    <name evidence="17" type="ORF">U0R10_03965</name>
</gene>
<keyword evidence="8 15" id="KW-0547">Nucleotide-binding</keyword>
<evidence type="ECO:0000256" key="9">
    <source>
        <dbReference type="ARBA" id="ARBA00022777"/>
    </source>
</evidence>
<dbReference type="InterPro" id="IPR023468">
    <property type="entry name" value="Riboflavin_kinase"/>
</dbReference>
<evidence type="ECO:0000256" key="6">
    <source>
        <dbReference type="ARBA" id="ARBA00022679"/>
    </source>
</evidence>
<dbReference type="GO" id="GO:0008531">
    <property type="term" value="F:riboflavin kinase activity"/>
    <property type="evidence" value="ECO:0007669"/>
    <property type="project" value="UniProtKB-EC"/>
</dbReference>
<keyword evidence="18" id="KW-1185">Reference proteome</keyword>
<comment type="caution">
    <text evidence="17">The sequence shown here is derived from an EMBL/GenBank/DDBJ whole genome shotgun (WGS) entry which is preliminary data.</text>
</comment>
<evidence type="ECO:0000259" key="16">
    <source>
        <dbReference type="SMART" id="SM00904"/>
    </source>
</evidence>
<keyword evidence="10 15" id="KW-0274">FAD</keyword>
<dbReference type="EC" id="2.7.7.2" evidence="15"/>
<dbReference type="SMART" id="SM00904">
    <property type="entry name" value="Flavokinase"/>
    <property type="match status" value="1"/>
</dbReference>
<reference evidence="17 18" key="1">
    <citation type="submission" date="2024-03" db="EMBL/GenBank/DDBJ databases">
        <title>Aquirufa genome sequencing.</title>
        <authorList>
            <person name="Pitt A."/>
            <person name="Hahn M.W."/>
        </authorList>
    </citation>
    <scope>NUCLEOTIDE SEQUENCE [LARGE SCALE GENOMIC DNA]</scope>
    <source>
        <strain evidence="17 18">OSTEICH-129V</strain>
    </source>
</reference>
<dbReference type="RefSeq" id="WP_377982653.1">
    <property type="nucleotide sequence ID" value="NZ_JBBKXZ010000001.1"/>
</dbReference>
<comment type="similarity">
    <text evidence="15">Belongs to the ribF family.</text>
</comment>